<evidence type="ECO:0000313" key="2">
    <source>
        <dbReference type="Proteomes" id="UP000183365"/>
    </source>
</evidence>
<keyword evidence="2" id="KW-1185">Reference proteome</keyword>
<dbReference type="Proteomes" id="UP000183365">
    <property type="component" value="Unassembled WGS sequence"/>
</dbReference>
<dbReference type="AlphaFoldDB" id="A0A1L0B9H2"/>
<organism evidence="1 2">
    <name type="scientific">Hanseniaspora guilliermondii</name>
    <dbReference type="NCBI Taxonomy" id="56406"/>
    <lineage>
        <taxon>Eukaryota</taxon>
        <taxon>Fungi</taxon>
        <taxon>Dikarya</taxon>
        <taxon>Ascomycota</taxon>
        <taxon>Saccharomycotina</taxon>
        <taxon>Saccharomycetes</taxon>
        <taxon>Saccharomycodales</taxon>
        <taxon>Saccharomycodaceae</taxon>
        <taxon>Hanseniaspora</taxon>
    </lineage>
</organism>
<gene>
    <name evidence="1" type="ORF">HGUI_04004</name>
</gene>
<reference evidence="2" key="1">
    <citation type="submission" date="2016-11" db="EMBL/GenBank/DDBJ databases">
        <authorList>
            <person name="Guldener U."/>
        </authorList>
    </citation>
    <scope>NUCLEOTIDE SEQUENCE [LARGE SCALE GENOMIC DNA]</scope>
</reference>
<name>A0A1L0B9H2_9ASCO</name>
<dbReference type="EMBL" id="FQNF01000162">
    <property type="protein sequence ID" value="SGZ41803.1"/>
    <property type="molecule type" value="Genomic_DNA"/>
</dbReference>
<dbReference type="OrthoDB" id="10293901at2759"/>
<accession>A0A1L0B9H2</accession>
<evidence type="ECO:0000313" key="1">
    <source>
        <dbReference type="EMBL" id="SGZ41803.1"/>
    </source>
</evidence>
<sequence length="77" mass="8496">MSQVIRQPTATLSNNPSHVEISSIEGYKSFIKKQESIGNNILTRVSNDKTHIEVIDESGATIAIVMDDAMKYLLSCI</sequence>
<dbReference type="VEuPathDB" id="FungiDB:HGUI_04004"/>
<protein>
    <submittedName>
        <fullName evidence="1">Uncharacterized protein</fullName>
    </submittedName>
</protein>
<proteinExistence type="predicted"/>